<reference evidence="2 3" key="1">
    <citation type="submission" date="2016-10" db="EMBL/GenBank/DDBJ databases">
        <authorList>
            <person name="de Groot N.N."/>
        </authorList>
    </citation>
    <scope>NUCLEOTIDE SEQUENCE [LARGE SCALE GENOMIC DNA]</scope>
    <source>
        <strain evidence="2 3">DSM 5522</strain>
    </source>
</reference>
<dbReference type="AlphaFoldDB" id="A0A1I1AF31"/>
<name>A0A1I1AF31_9FIRM</name>
<evidence type="ECO:0000259" key="1">
    <source>
        <dbReference type="SMART" id="SM00635"/>
    </source>
</evidence>
<dbReference type="InterPro" id="IPR048734">
    <property type="entry name" value="HL_N-beta"/>
</dbReference>
<dbReference type="Pfam" id="PF21461">
    <property type="entry name" value="HL_N-beta"/>
    <property type="match status" value="1"/>
</dbReference>
<dbReference type="SUPFAM" id="SSF49373">
    <property type="entry name" value="Invasin/intimin cell-adhesion fragments"/>
    <property type="match status" value="1"/>
</dbReference>
<dbReference type="Gene3D" id="2.60.40.1080">
    <property type="match status" value="1"/>
</dbReference>
<evidence type="ECO:0000313" key="3">
    <source>
        <dbReference type="Proteomes" id="UP000198838"/>
    </source>
</evidence>
<feature type="domain" description="BIG2" evidence="1">
    <location>
        <begin position="377"/>
        <end position="457"/>
    </location>
</feature>
<dbReference type="OrthoDB" id="6505153at2"/>
<organism evidence="2 3">
    <name type="scientific">Acetitomaculum ruminis DSM 5522</name>
    <dbReference type="NCBI Taxonomy" id="1120918"/>
    <lineage>
        <taxon>Bacteria</taxon>
        <taxon>Bacillati</taxon>
        <taxon>Bacillota</taxon>
        <taxon>Clostridia</taxon>
        <taxon>Lachnospirales</taxon>
        <taxon>Lachnospiraceae</taxon>
        <taxon>Acetitomaculum</taxon>
    </lineage>
</organism>
<dbReference type="Proteomes" id="UP000198838">
    <property type="component" value="Unassembled WGS sequence"/>
</dbReference>
<dbReference type="InterPro" id="IPR008964">
    <property type="entry name" value="Invasin/intimin_cell_adhesion"/>
</dbReference>
<evidence type="ECO:0000313" key="2">
    <source>
        <dbReference type="EMBL" id="SFB35098.1"/>
    </source>
</evidence>
<dbReference type="InterPro" id="IPR003343">
    <property type="entry name" value="Big_2"/>
</dbReference>
<feature type="domain" description="BIG2" evidence="1">
    <location>
        <begin position="298"/>
        <end position="368"/>
    </location>
</feature>
<sequence length="459" mass="50853">MKNYSKKFLSLLWILALIFTLFPAMKGNAQESLPADCMEQIFAFLTREDSDYSQYKAQIAEASQSQFVLSEELKDNTITITTVAKGDYEEFSGSWDFTLDGNYLKATIKDSNDITGAVFFYYLESAVSDYLGMDSELVNGYINGLIENDINNEYFMVETDENTDAKTLKLYLGSTYEMKELDTFYLDSNALSIVTKFTKSNNSGTARIGKISLYYSGDIYSSDIYIAEHGGLTDLAYKSILEAVKKLKPQNYRYFLDTYKKIEAKQTDQYQVSIITNKAKLPEVLQSLDEHNHFIKIHFSAPSLSSTSVSLTAGSAKTLKVTRGSVKNWTSSNKAVATVKNGCITALKKGTTTITVTLAHGTKLTCKVTVKNNPSIKINGKTFNKKTTYTIKKGKYLTVKVSGKAKGVNNTYASSKKSIAKVTSARNQTTVKIKGLKVGTSNVTIKVNGVAFVIKVKVK</sequence>
<gene>
    <name evidence="2" type="ORF">SAMN05216249_1243</name>
</gene>
<protein>
    <submittedName>
        <fullName evidence="2">Ig-like domain (Group 2)</fullName>
    </submittedName>
</protein>
<dbReference type="SMART" id="SM00635">
    <property type="entry name" value="BID_2"/>
    <property type="match status" value="2"/>
</dbReference>
<dbReference type="RefSeq" id="WP_092874403.1">
    <property type="nucleotide sequence ID" value="NZ_FOJY01000024.1"/>
</dbReference>
<accession>A0A1I1AF31</accession>
<proteinExistence type="predicted"/>
<keyword evidence="3" id="KW-1185">Reference proteome</keyword>
<dbReference type="EMBL" id="FOJY01000024">
    <property type="protein sequence ID" value="SFB35098.1"/>
    <property type="molecule type" value="Genomic_DNA"/>
</dbReference>